<dbReference type="Gene3D" id="3.90.190.10">
    <property type="entry name" value="Protein tyrosine phosphatase superfamily"/>
    <property type="match status" value="1"/>
</dbReference>
<feature type="transmembrane region" description="Helical" evidence="1">
    <location>
        <begin position="294"/>
        <end position="312"/>
    </location>
</feature>
<feature type="transmembrane region" description="Helical" evidence="1">
    <location>
        <begin position="35"/>
        <end position="55"/>
    </location>
</feature>
<feature type="transmembrane region" description="Helical" evidence="1">
    <location>
        <begin position="108"/>
        <end position="126"/>
    </location>
</feature>
<dbReference type="Pfam" id="PF00782">
    <property type="entry name" value="DSPc"/>
    <property type="match status" value="1"/>
</dbReference>
<proteinExistence type="predicted"/>
<dbReference type="EMBL" id="PQSP01000002">
    <property type="protein sequence ID" value="RUS67178.1"/>
    <property type="molecule type" value="Genomic_DNA"/>
</dbReference>
<dbReference type="InterPro" id="IPR029021">
    <property type="entry name" value="Prot-tyrosine_phosphatase-like"/>
</dbReference>
<dbReference type="PROSITE" id="PS50056">
    <property type="entry name" value="TYR_PHOSPHATASE_2"/>
    <property type="match status" value="1"/>
</dbReference>
<reference evidence="3 4" key="1">
    <citation type="submission" date="2018-01" db="EMBL/GenBank/DDBJ databases">
        <title>Saezia sanguinis gen. nov., sp. nov., in the order Burkholderiales isolated from human blood.</title>
        <authorList>
            <person name="Medina-Pascual M.J."/>
            <person name="Valdezate S."/>
            <person name="Monzon S."/>
            <person name="Cuesta I."/>
            <person name="Carrasco G."/>
            <person name="Villalon P."/>
            <person name="Saez-Nieto J.A."/>
        </authorList>
    </citation>
    <scope>NUCLEOTIDE SEQUENCE [LARGE SCALE GENOMIC DNA]</scope>
    <source>
        <strain evidence="3 4">CNM695-12</strain>
    </source>
</reference>
<protein>
    <recommendedName>
        <fullName evidence="2">Tyrosine specific protein phosphatases domain-containing protein</fullName>
    </recommendedName>
</protein>
<keyword evidence="1" id="KW-1133">Transmembrane helix</keyword>
<comment type="caution">
    <text evidence="3">The sequence shown here is derived from an EMBL/GenBank/DDBJ whole genome shotgun (WGS) entry which is preliminary data.</text>
</comment>
<keyword evidence="1" id="KW-0472">Membrane</keyword>
<dbReference type="PANTHER" id="PTHR47216">
    <property type="match status" value="1"/>
</dbReference>
<feature type="transmembrane region" description="Helical" evidence="1">
    <location>
        <begin position="153"/>
        <end position="171"/>
    </location>
</feature>
<dbReference type="Proteomes" id="UP000286947">
    <property type="component" value="Unassembled WGS sequence"/>
</dbReference>
<dbReference type="RefSeq" id="WP_126979026.1">
    <property type="nucleotide sequence ID" value="NZ_PQSP01000002.1"/>
</dbReference>
<dbReference type="PANTHER" id="PTHR47216:SF4">
    <property type="entry name" value="OS01G0859400 PROTEIN"/>
    <property type="match status" value="1"/>
</dbReference>
<dbReference type="InterPro" id="IPR020422">
    <property type="entry name" value="TYR_PHOSPHATASE_DUAL_dom"/>
</dbReference>
<dbReference type="InterPro" id="IPR000387">
    <property type="entry name" value="Tyr_Pase_dom"/>
</dbReference>
<accession>A0A433SEL3</accession>
<sequence length="468" mass="53561">MKRATSPDHAARYATDAPAVHAGARSSAIQWRRSLAWLLFLGPFFFLSYGFANYWAQQHEVSRVMVFAWEVHIPFWAWSIIPYWSIDLLYGLSFLLCRSPKAVDRHALRLLSVQIISVTCFLLFPLRFSFERPVTDGVFGALFNVLMSFDRPYNQAPSLHIGLLMVIWYQFALHTRGIWRWVVHAWALLIGLSVLTTYQHHFIDVPTGALVGLLCIWLWPEQGRSPLSGWRWQRTAMHWRLALIYAFSGLLVAVFGVLLGGVWLWGLWIAVSLWMLALIYIGPGVHGFQKRQGAHSMALTVLMWPCLLGLWLNSRGWTRRHPQPDHISGQVWLGRIPTRKDIRRYEVNALYDLTAEMRAPRGAGQTYVYKGQPCMDLIAPQPHELLRAAQDIDHLHSQGYRVLVCCALGYSRSASCVAAWLLWSGQAAGVEEALAKVQQHRARTMISPRHWQALEASWRMMQKETVAP</sequence>
<feature type="domain" description="Tyrosine specific protein phosphatases" evidence="2">
    <location>
        <begin position="383"/>
        <end position="452"/>
    </location>
</feature>
<dbReference type="InterPro" id="IPR000340">
    <property type="entry name" value="Dual-sp_phosphatase_cat-dom"/>
</dbReference>
<keyword evidence="4" id="KW-1185">Reference proteome</keyword>
<feature type="transmembrane region" description="Helical" evidence="1">
    <location>
        <begin position="75"/>
        <end position="96"/>
    </location>
</feature>
<name>A0A433SEL3_9BURK</name>
<dbReference type="CDD" id="cd03386">
    <property type="entry name" value="PAP2_Aur1_like"/>
    <property type="match status" value="1"/>
</dbReference>
<evidence type="ECO:0000256" key="1">
    <source>
        <dbReference type="SAM" id="Phobius"/>
    </source>
</evidence>
<dbReference type="SMART" id="SM00195">
    <property type="entry name" value="DSPc"/>
    <property type="match status" value="1"/>
</dbReference>
<organism evidence="3 4">
    <name type="scientific">Saezia sanguinis</name>
    <dbReference type="NCBI Taxonomy" id="1965230"/>
    <lineage>
        <taxon>Bacteria</taxon>
        <taxon>Pseudomonadati</taxon>
        <taxon>Pseudomonadota</taxon>
        <taxon>Betaproteobacteria</taxon>
        <taxon>Burkholderiales</taxon>
        <taxon>Saeziaceae</taxon>
        <taxon>Saezia</taxon>
    </lineage>
</organism>
<keyword evidence="1" id="KW-0812">Transmembrane</keyword>
<evidence type="ECO:0000313" key="3">
    <source>
        <dbReference type="EMBL" id="RUS67178.1"/>
    </source>
</evidence>
<feature type="transmembrane region" description="Helical" evidence="1">
    <location>
        <begin position="178"/>
        <end position="196"/>
    </location>
</feature>
<evidence type="ECO:0000313" key="4">
    <source>
        <dbReference type="Proteomes" id="UP000286947"/>
    </source>
</evidence>
<gene>
    <name evidence="3" type="ORF">CUZ56_01119</name>
</gene>
<evidence type="ECO:0000259" key="2">
    <source>
        <dbReference type="PROSITE" id="PS50056"/>
    </source>
</evidence>
<feature type="transmembrane region" description="Helical" evidence="1">
    <location>
        <begin position="265"/>
        <end position="282"/>
    </location>
</feature>
<dbReference type="OrthoDB" id="256494at2"/>
<dbReference type="SUPFAM" id="SSF52799">
    <property type="entry name" value="(Phosphotyrosine protein) phosphatases II"/>
    <property type="match status" value="1"/>
</dbReference>
<dbReference type="AlphaFoldDB" id="A0A433SEL3"/>
<feature type="transmembrane region" description="Helical" evidence="1">
    <location>
        <begin position="241"/>
        <end position="259"/>
    </location>
</feature>